<keyword evidence="5 7" id="KW-1133">Transmembrane helix</keyword>
<dbReference type="Proteomes" id="UP000824496">
    <property type="component" value="Chromosome"/>
</dbReference>
<feature type="transmembrane region" description="Helical" evidence="7">
    <location>
        <begin position="277"/>
        <end position="301"/>
    </location>
</feature>
<comment type="similarity">
    <text evidence="7">Belongs to the binding-protein-dependent transport system permease family.</text>
</comment>
<dbReference type="InterPro" id="IPR035906">
    <property type="entry name" value="MetI-like_sf"/>
</dbReference>
<protein>
    <submittedName>
        <fullName evidence="9">ABC transporter permease</fullName>
    </submittedName>
</protein>
<keyword evidence="10" id="KW-1185">Reference proteome</keyword>
<keyword evidence="6 7" id="KW-0472">Membrane</keyword>
<dbReference type="Pfam" id="PF00528">
    <property type="entry name" value="BPD_transp_1"/>
    <property type="match status" value="1"/>
</dbReference>
<dbReference type="CDD" id="cd06261">
    <property type="entry name" value="TM_PBP2"/>
    <property type="match status" value="1"/>
</dbReference>
<keyword evidence="2 7" id="KW-0813">Transport</keyword>
<dbReference type="SUPFAM" id="SSF161098">
    <property type="entry name" value="MetI-like"/>
    <property type="match status" value="1"/>
</dbReference>
<dbReference type="PANTHER" id="PTHR30193">
    <property type="entry name" value="ABC TRANSPORTER PERMEASE PROTEIN"/>
    <property type="match status" value="1"/>
</dbReference>
<evidence type="ECO:0000256" key="7">
    <source>
        <dbReference type="RuleBase" id="RU363032"/>
    </source>
</evidence>
<evidence type="ECO:0000259" key="8">
    <source>
        <dbReference type="PROSITE" id="PS50928"/>
    </source>
</evidence>
<feature type="transmembrane region" description="Helical" evidence="7">
    <location>
        <begin position="217"/>
        <end position="238"/>
    </location>
</feature>
<reference evidence="9 10" key="1">
    <citation type="submission" date="2021-08" db="EMBL/GenBank/DDBJ databases">
        <title>Whole genome sequence of novel Actinomyces species strain MAS-1.</title>
        <authorList>
            <person name="Saito M."/>
            <person name="Kuwahara N."/>
            <person name="Takizawa T."/>
            <person name="Gotouda H."/>
            <person name="Ochiai T."/>
        </authorList>
    </citation>
    <scope>NUCLEOTIDE SEQUENCE [LARGE SCALE GENOMIC DNA]</scope>
    <source>
        <strain evidence="9 10">MAS-1</strain>
    </source>
</reference>
<organism evidence="9 10">
    <name type="scientific">Actinomyces capricornis</name>
    <dbReference type="NCBI Taxonomy" id="2755559"/>
    <lineage>
        <taxon>Bacteria</taxon>
        <taxon>Bacillati</taxon>
        <taxon>Actinomycetota</taxon>
        <taxon>Actinomycetes</taxon>
        <taxon>Actinomycetales</taxon>
        <taxon>Actinomycetaceae</taxon>
        <taxon>Actinomyces</taxon>
    </lineage>
</organism>
<evidence type="ECO:0000256" key="2">
    <source>
        <dbReference type="ARBA" id="ARBA00022448"/>
    </source>
</evidence>
<evidence type="ECO:0000256" key="4">
    <source>
        <dbReference type="ARBA" id="ARBA00022692"/>
    </source>
</evidence>
<keyword evidence="3" id="KW-1003">Cell membrane</keyword>
<evidence type="ECO:0000313" key="9">
    <source>
        <dbReference type="EMBL" id="BDA65750.1"/>
    </source>
</evidence>
<evidence type="ECO:0000256" key="1">
    <source>
        <dbReference type="ARBA" id="ARBA00004651"/>
    </source>
</evidence>
<comment type="subcellular location">
    <subcellularLocation>
        <location evidence="1 7">Cell membrane</location>
        <topology evidence="1 7">Multi-pass membrane protein</topology>
    </subcellularLocation>
</comment>
<dbReference type="Gene3D" id="1.10.3720.10">
    <property type="entry name" value="MetI-like"/>
    <property type="match status" value="1"/>
</dbReference>
<dbReference type="PROSITE" id="PS50928">
    <property type="entry name" value="ABC_TM1"/>
    <property type="match status" value="1"/>
</dbReference>
<dbReference type="RefSeq" id="WP_223909482.1">
    <property type="nucleotide sequence ID" value="NZ_AP025017.1"/>
</dbReference>
<evidence type="ECO:0000256" key="5">
    <source>
        <dbReference type="ARBA" id="ARBA00022989"/>
    </source>
</evidence>
<feature type="transmembrane region" description="Helical" evidence="7">
    <location>
        <begin position="87"/>
        <end position="113"/>
    </location>
</feature>
<feature type="transmembrane region" description="Helical" evidence="7">
    <location>
        <begin position="31"/>
        <end position="53"/>
    </location>
</feature>
<dbReference type="EMBL" id="AP025017">
    <property type="protein sequence ID" value="BDA65750.1"/>
    <property type="molecule type" value="Genomic_DNA"/>
</dbReference>
<evidence type="ECO:0000313" key="10">
    <source>
        <dbReference type="Proteomes" id="UP000824496"/>
    </source>
</evidence>
<gene>
    <name evidence="9" type="ORF">MANAM107_25840</name>
</gene>
<feature type="transmembrane region" description="Helical" evidence="7">
    <location>
        <begin position="173"/>
        <end position="196"/>
    </location>
</feature>
<sequence>MSLPARRGAPGSRALPALSGRGTGMRRRQCLTAYLFLLPAVLYFGIFFFWPIASEFQLSFTRGFTTLTPVGAANYTQIINDPVVRHAFVITLVYAFACLALSTVIGLVLALILNQEFRGRTVVRTMILTPYMTSIAIIGLMWRNMLDPTTGVLNAVLSAVGLPEQQWLATHPLATLVGITVWQESGYVMLLFLAGLQGIDQQLYEAARLDGASVWRRFWSITLPLLAPTTLFVMLIGMTSSLQQFGLPYIVTNGGPGNATSLYVYQVYQETFTSGNLGYASAMSFLLLVVILIFSMIQLLVGRKKEAL</sequence>
<dbReference type="PANTHER" id="PTHR30193:SF37">
    <property type="entry name" value="INNER MEMBRANE ABC TRANSPORTER PERMEASE PROTEIN YCJO"/>
    <property type="match status" value="1"/>
</dbReference>
<evidence type="ECO:0000256" key="3">
    <source>
        <dbReference type="ARBA" id="ARBA00022475"/>
    </source>
</evidence>
<dbReference type="InterPro" id="IPR051393">
    <property type="entry name" value="ABC_transporter_permease"/>
</dbReference>
<name>A0ABN6K8D7_9ACTO</name>
<feature type="transmembrane region" description="Helical" evidence="7">
    <location>
        <begin position="125"/>
        <end position="142"/>
    </location>
</feature>
<evidence type="ECO:0000256" key="6">
    <source>
        <dbReference type="ARBA" id="ARBA00023136"/>
    </source>
</evidence>
<accession>A0ABN6K8D7</accession>
<dbReference type="InterPro" id="IPR000515">
    <property type="entry name" value="MetI-like"/>
</dbReference>
<feature type="domain" description="ABC transmembrane type-1" evidence="8">
    <location>
        <begin position="88"/>
        <end position="298"/>
    </location>
</feature>
<keyword evidence="4 7" id="KW-0812">Transmembrane</keyword>
<proteinExistence type="inferred from homology"/>